<keyword evidence="4" id="KW-0645">Protease</keyword>
<protein>
    <submittedName>
        <fullName evidence="11">Zinc carboxypeptidase</fullName>
    </submittedName>
</protein>
<accession>A0A2G9U3Y1</accession>
<feature type="domain" description="Peptidase M14" evidence="10">
    <location>
        <begin position="92"/>
        <end position="389"/>
    </location>
</feature>
<evidence type="ECO:0000256" key="2">
    <source>
        <dbReference type="ARBA" id="ARBA00005988"/>
    </source>
</evidence>
<dbReference type="PANTHER" id="PTHR11532">
    <property type="entry name" value="PROTEASE M14 CARBOXYPEPTIDASE"/>
    <property type="match status" value="1"/>
</dbReference>
<dbReference type="Pfam" id="PF00246">
    <property type="entry name" value="Peptidase_M14"/>
    <property type="match status" value="1"/>
</dbReference>
<dbReference type="CDD" id="cd03858">
    <property type="entry name" value="M14_CP_N-E_like"/>
    <property type="match status" value="1"/>
</dbReference>
<dbReference type="Gene3D" id="3.40.630.10">
    <property type="entry name" value="Zn peptidases"/>
    <property type="match status" value="1"/>
</dbReference>
<comment type="similarity">
    <text evidence="2 9">Belongs to the peptidase M14 family.</text>
</comment>
<keyword evidence="3 11" id="KW-0121">Carboxypeptidase</keyword>
<dbReference type="GO" id="GO:0006518">
    <property type="term" value="P:peptide metabolic process"/>
    <property type="evidence" value="ECO:0007669"/>
    <property type="project" value="TreeGrafter"/>
</dbReference>
<feature type="non-terminal residue" evidence="11">
    <location>
        <position position="1"/>
    </location>
</feature>
<name>A0A2G9U3Y1_TELCI</name>
<dbReference type="PROSITE" id="PS52035">
    <property type="entry name" value="PEPTIDASE_M14"/>
    <property type="match status" value="1"/>
</dbReference>
<evidence type="ECO:0000313" key="11">
    <source>
        <dbReference type="EMBL" id="PIO64392.1"/>
    </source>
</evidence>
<evidence type="ECO:0000259" key="10">
    <source>
        <dbReference type="PROSITE" id="PS52035"/>
    </source>
</evidence>
<dbReference type="GO" id="GO:0005615">
    <property type="term" value="C:extracellular space"/>
    <property type="evidence" value="ECO:0007669"/>
    <property type="project" value="TreeGrafter"/>
</dbReference>
<evidence type="ECO:0000313" key="12">
    <source>
        <dbReference type="Proteomes" id="UP000230423"/>
    </source>
</evidence>
<dbReference type="GO" id="GO:0008270">
    <property type="term" value="F:zinc ion binding"/>
    <property type="evidence" value="ECO:0007669"/>
    <property type="project" value="InterPro"/>
</dbReference>
<keyword evidence="7" id="KW-0862">Zinc</keyword>
<proteinExistence type="inferred from homology"/>
<dbReference type="GO" id="GO:0004181">
    <property type="term" value="F:metallocarboxypeptidase activity"/>
    <property type="evidence" value="ECO:0007669"/>
    <property type="project" value="InterPro"/>
</dbReference>
<dbReference type="PANTHER" id="PTHR11532:SF62">
    <property type="entry name" value="CARBOXYPEPTIDASE D"/>
    <property type="match status" value="1"/>
</dbReference>
<reference evidence="11 12" key="1">
    <citation type="submission" date="2015-09" db="EMBL/GenBank/DDBJ databases">
        <title>Draft genome of the parasitic nematode Teladorsagia circumcincta isolate WARC Sus (inbred).</title>
        <authorList>
            <person name="Mitreva M."/>
        </authorList>
    </citation>
    <scope>NUCLEOTIDE SEQUENCE [LARGE SCALE GENOMIC DNA]</scope>
    <source>
        <strain evidence="11 12">S</strain>
    </source>
</reference>
<feature type="active site" description="Proton donor/acceptor" evidence="9">
    <location>
        <position position="359"/>
    </location>
</feature>
<evidence type="ECO:0000256" key="4">
    <source>
        <dbReference type="ARBA" id="ARBA00022670"/>
    </source>
</evidence>
<evidence type="ECO:0000256" key="5">
    <source>
        <dbReference type="ARBA" id="ARBA00022723"/>
    </source>
</evidence>
<evidence type="ECO:0000256" key="3">
    <source>
        <dbReference type="ARBA" id="ARBA00022645"/>
    </source>
</evidence>
<dbReference type="EMBL" id="KZ349942">
    <property type="protein sequence ID" value="PIO64392.1"/>
    <property type="molecule type" value="Genomic_DNA"/>
</dbReference>
<dbReference type="SUPFAM" id="SSF53187">
    <property type="entry name" value="Zn-dependent exopeptidases"/>
    <property type="match status" value="1"/>
</dbReference>
<keyword evidence="8" id="KW-0325">Glycoprotein</keyword>
<dbReference type="GO" id="GO:0016485">
    <property type="term" value="P:protein processing"/>
    <property type="evidence" value="ECO:0007669"/>
    <property type="project" value="TreeGrafter"/>
</dbReference>
<keyword evidence="12" id="KW-1185">Reference proteome</keyword>
<dbReference type="InterPro" id="IPR057246">
    <property type="entry name" value="CARBOXYPEPT_ZN_1"/>
</dbReference>
<dbReference type="InterPro" id="IPR057247">
    <property type="entry name" value="CARBOXYPEPT_ZN_2"/>
</dbReference>
<dbReference type="FunFam" id="3.40.630.10:FF:000020">
    <property type="entry name" value="Carboxypeptidase D"/>
    <property type="match status" value="1"/>
</dbReference>
<keyword evidence="5" id="KW-0479">Metal-binding</keyword>
<dbReference type="OrthoDB" id="10249045at2759"/>
<sequence length="686" mass="77477">RDALSMYFGASKSNLTIFPSYEAMKERFALKNAAHIDYTIKQRIEHAISKTLNYRFQELAQHLKQDQLELPGYASHRHIIGAFKDVDRSKLVNHNYLEMTAWLKAAVLNYPNITYLYSVGKSVQGRELWVLVVSDNPKEHEMLEPEVKIVANMHGNEVVGREAVLYLIEVLCSNYGKNEYLTSLVNNQRIHFMPSMNPDGYEHGQPGDRVGYYGRSNEHNVDLNRNFPARFPSHREQSGGGDPEPETVAVMKWLKQYPFVVSANLHGGSLVANYPFDDSVTGQDHIYSATPDDRLFVEIAYRYARAHPRMWKTGRRCGLSADGDVFLNGITNGADWYHLAGGMQDWQYTHTNSFEVTIEMGCYKFPTNDMLPKFWEENQFSLISVLEMAQKGVYGLVTDSNGNPAANATIAVEEGRLTVEAPGLELEMFTVTVENELIRRDFKLTTCHDQDITQPIIMRGSGRIRIAVVGIEPRPIRDAKVALAMDDLRLHSAFELGIALGCDNSTNLEKKAATVGTVIDMLKKTVTLDTVEEYSVVPSANPADHFTPDQTVMVTSASIPVLEGKHCLFTVPTKNPILKLYRMGSGEPPYTLVMAVEKRTEVLVYEMMSKWCDSPGAEGVQKIISESTIIFMPEIPFTQLFCCRQRVTSVLNRRGFFTGSREGFERIPLYKGDEEDEEDLFDLQKL</sequence>
<dbReference type="PROSITE" id="PS00133">
    <property type="entry name" value="CARBOXYPEPT_ZN_2"/>
    <property type="match status" value="1"/>
</dbReference>
<organism evidence="11 12">
    <name type="scientific">Teladorsagia circumcincta</name>
    <name type="common">Brown stomach worm</name>
    <name type="synonym">Ostertagia circumcincta</name>
    <dbReference type="NCBI Taxonomy" id="45464"/>
    <lineage>
        <taxon>Eukaryota</taxon>
        <taxon>Metazoa</taxon>
        <taxon>Ecdysozoa</taxon>
        <taxon>Nematoda</taxon>
        <taxon>Chromadorea</taxon>
        <taxon>Rhabditida</taxon>
        <taxon>Rhabditina</taxon>
        <taxon>Rhabditomorpha</taxon>
        <taxon>Strongyloidea</taxon>
        <taxon>Trichostrongylidae</taxon>
        <taxon>Teladorsagia</taxon>
    </lineage>
</organism>
<comment type="cofactor">
    <cofactor evidence="1">
        <name>Zn(2+)</name>
        <dbReference type="ChEBI" id="CHEBI:29105"/>
    </cofactor>
</comment>
<gene>
    <name evidence="11" type="ORF">TELCIR_13980</name>
</gene>
<keyword evidence="6" id="KW-0378">Hydrolase</keyword>
<evidence type="ECO:0000256" key="9">
    <source>
        <dbReference type="PROSITE-ProRule" id="PRU01379"/>
    </source>
</evidence>
<dbReference type="InterPro" id="IPR050753">
    <property type="entry name" value="Peptidase_M14_domain"/>
</dbReference>
<evidence type="ECO:0000256" key="1">
    <source>
        <dbReference type="ARBA" id="ARBA00001947"/>
    </source>
</evidence>
<dbReference type="AlphaFoldDB" id="A0A2G9U3Y1"/>
<evidence type="ECO:0000256" key="6">
    <source>
        <dbReference type="ARBA" id="ARBA00022801"/>
    </source>
</evidence>
<dbReference type="Proteomes" id="UP000230423">
    <property type="component" value="Unassembled WGS sequence"/>
</dbReference>
<dbReference type="PROSITE" id="PS00132">
    <property type="entry name" value="CARBOXYPEPT_ZN_1"/>
    <property type="match status" value="1"/>
</dbReference>
<dbReference type="SMART" id="SM00631">
    <property type="entry name" value="Zn_pept"/>
    <property type="match status" value="1"/>
</dbReference>
<evidence type="ECO:0000256" key="8">
    <source>
        <dbReference type="ARBA" id="ARBA00023180"/>
    </source>
</evidence>
<dbReference type="InterPro" id="IPR000834">
    <property type="entry name" value="Peptidase_M14"/>
</dbReference>
<evidence type="ECO:0000256" key="7">
    <source>
        <dbReference type="ARBA" id="ARBA00022833"/>
    </source>
</evidence>
<dbReference type="PRINTS" id="PR00765">
    <property type="entry name" value="CRBOXYPTASEA"/>
</dbReference>